<sequence length="172" mass="19077">MRFAMVLRPFFAARRAFVALAFAITAAAPAAAEQVGEIDVDWLGNDIIVEALVDPDVSGVTCHISYFERGLIDRLQQGNWFEDPSNSSIACRQTGPITIGDIALDEDGEEVFRQGRSIIWKQLVVKRLYDADNQTLIYLSHSRQVQQGSAKMAISTVPLYGQDVTWTEGEPE</sequence>
<dbReference type="PANTHER" id="PTHR37952">
    <property type="match status" value="1"/>
</dbReference>
<gene>
    <name evidence="2" type="ORF">E0E05_13145</name>
</gene>
<dbReference type="KEGG" id="rpod:E0E05_13145"/>
<evidence type="ECO:0000256" key="1">
    <source>
        <dbReference type="SAM" id="SignalP"/>
    </source>
</evidence>
<dbReference type="Proteomes" id="UP000293719">
    <property type="component" value="Chromosome"/>
</dbReference>
<dbReference type="EMBL" id="CP036532">
    <property type="protein sequence ID" value="QBK31469.1"/>
    <property type="molecule type" value="Genomic_DNA"/>
</dbReference>
<organism evidence="2 3">
    <name type="scientific">Roseitalea porphyridii</name>
    <dbReference type="NCBI Taxonomy" id="1852022"/>
    <lineage>
        <taxon>Bacteria</taxon>
        <taxon>Pseudomonadati</taxon>
        <taxon>Pseudomonadota</taxon>
        <taxon>Alphaproteobacteria</taxon>
        <taxon>Hyphomicrobiales</taxon>
        <taxon>Ahrensiaceae</taxon>
        <taxon>Roseitalea</taxon>
    </lineage>
</organism>
<accession>A0A4P6V3Y7</accession>
<keyword evidence="3" id="KW-1185">Reference proteome</keyword>
<evidence type="ECO:0000313" key="3">
    <source>
        <dbReference type="Proteomes" id="UP000293719"/>
    </source>
</evidence>
<feature type="signal peptide" evidence="1">
    <location>
        <begin position="1"/>
        <end position="32"/>
    </location>
</feature>
<dbReference type="InterPro" id="IPR010292">
    <property type="entry name" value="Uncharacterised_CreA"/>
</dbReference>
<proteinExistence type="predicted"/>
<protein>
    <submittedName>
        <fullName evidence="2">CREA protein</fullName>
    </submittedName>
</protein>
<reference evidence="2 3" key="1">
    <citation type="journal article" date="2017" name="Int. J. Syst. Evol. Microbiol.">
        <title>Roseitalea porphyridii gen. nov., sp. nov., isolated from a red alga, and reclassification of Hoeflea suaedae Chung et al. 2013 as Pseudohoeflea suaedae gen. nov., comb. nov.</title>
        <authorList>
            <person name="Hyeon J.W."/>
            <person name="Jeong S.E."/>
            <person name="Baek K."/>
            <person name="Jeon C.O."/>
        </authorList>
    </citation>
    <scope>NUCLEOTIDE SEQUENCE [LARGE SCALE GENOMIC DNA]</scope>
    <source>
        <strain evidence="2 3">MA7-20</strain>
    </source>
</reference>
<dbReference type="PIRSF" id="PIRSF003174">
    <property type="entry name" value="CreA"/>
    <property type="match status" value="1"/>
</dbReference>
<keyword evidence="1" id="KW-0732">Signal</keyword>
<feature type="chain" id="PRO_5020443763" evidence="1">
    <location>
        <begin position="33"/>
        <end position="172"/>
    </location>
</feature>
<evidence type="ECO:0000313" key="2">
    <source>
        <dbReference type="EMBL" id="QBK31469.1"/>
    </source>
</evidence>
<dbReference type="Pfam" id="PF05981">
    <property type="entry name" value="CreA"/>
    <property type="match status" value="1"/>
</dbReference>
<dbReference type="GO" id="GO:0005829">
    <property type="term" value="C:cytosol"/>
    <property type="evidence" value="ECO:0007669"/>
    <property type="project" value="TreeGrafter"/>
</dbReference>
<dbReference type="AlphaFoldDB" id="A0A4P6V3Y7"/>
<dbReference type="OrthoDB" id="9788409at2"/>
<name>A0A4P6V3Y7_9HYPH</name>
<dbReference type="PANTHER" id="PTHR37952:SF2">
    <property type="entry name" value="PROTEIN CREA"/>
    <property type="match status" value="1"/>
</dbReference>